<dbReference type="PANTHER" id="PTHR37166">
    <property type="entry name" value="PROTEIN FLAG"/>
    <property type="match status" value="1"/>
</dbReference>
<dbReference type="AlphaFoldDB" id="B9K9I9"/>
<dbReference type="EMBL" id="CP000916">
    <property type="protein sequence ID" value="ACM23622.1"/>
    <property type="molecule type" value="Genomic_DNA"/>
</dbReference>
<dbReference type="InterPro" id="IPR035924">
    <property type="entry name" value="FlaG-like_sf"/>
</dbReference>
<dbReference type="STRING" id="309803.CTN_1446"/>
<dbReference type="SUPFAM" id="SSF160214">
    <property type="entry name" value="FlaG-like"/>
    <property type="match status" value="1"/>
</dbReference>
<name>B9K9I9_THENN</name>
<feature type="region of interest" description="Disordered" evidence="1">
    <location>
        <begin position="1"/>
        <end position="52"/>
    </location>
</feature>
<dbReference type="Gene3D" id="3.30.160.170">
    <property type="entry name" value="FlaG-like"/>
    <property type="match status" value="1"/>
</dbReference>
<dbReference type="PANTHER" id="PTHR37166:SF1">
    <property type="entry name" value="PROTEIN FLAG"/>
    <property type="match status" value="1"/>
</dbReference>
<evidence type="ECO:0000256" key="1">
    <source>
        <dbReference type="SAM" id="MobiDB-lite"/>
    </source>
</evidence>
<dbReference type="HOGENOM" id="CLU_120910_3_3_0"/>
<dbReference type="InterPro" id="IPR005186">
    <property type="entry name" value="FlaG"/>
</dbReference>
<protein>
    <submittedName>
        <fullName evidence="2">Flagellar protein FlaG protein</fullName>
    </submittedName>
</protein>
<gene>
    <name evidence="2" type="ordered locus">CTN_1446</name>
</gene>
<evidence type="ECO:0000313" key="2">
    <source>
        <dbReference type="EMBL" id="ACM23622.1"/>
    </source>
</evidence>
<keyword evidence="2" id="KW-0969">Cilium</keyword>
<dbReference type="Pfam" id="PF03646">
    <property type="entry name" value="FlaG"/>
    <property type="match status" value="1"/>
</dbReference>
<reference evidence="2 3" key="1">
    <citation type="journal article" date="2009" name="Biosci. Biotechnol. Biochem.">
        <title>WeGAS: a web-based microbial genome annotation system.</title>
        <authorList>
            <person name="Lee D."/>
            <person name="Seo H."/>
            <person name="Park C."/>
            <person name="Park K."/>
        </authorList>
    </citation>
    <scope>NUCLEOTIDE SEQUENCE [LARGE SCALE GENOMIC DNA]</scope>
    <source>
        <strain evidence="3">ATCC 49049 / DSM 4359 / NBRC 107923 / NS-E</strain>
    </source>
</reference>
<dbReference type="eggNOG" id="COG1334">
    <property type="taxonomic scope" value="Bacteria"/>
</dbReference>
<proteinExistence type="predicted"/>
<accession>B9K9I9</accession>
<evidence type="ECO:0000313" key="3">
    <source>
        <dbReference type="Proteomes" id="UP000000445"/>
    </source>
</evidence>
<keyword evidence="2" id="KW-0282">Flagellum</keyword>
<keyword evidence="3" id="KW-1185">Reference proteome</keyword>
<dbReference type="Proteomes" id="UP000000445">
    <property type="component" value="Chromosome"/>
</dbReference>
<feature type="compositionally biased region" description="Basic and acidic residues" evidence="1">
    <location>
        <begin position="15"/>
        <end position="52"/>
    </location>
</feature>
<sequence>MNGRLDSEGSTMRIDPTDGKGNEVLRREITRRELHVKENESTPVAEMKKQQEEDVQRAIEEFSKKLEKLRKIFRGEAEFKYDSELNMVIVKIKDTETGEIIRQIPPEVMVKIAKSINELLGILVDERV</sequence>
<keyword evidence="2" id="KW-0966">Cell projection</keyword>
<organism evidence="2 3">
    <name type="scientific">Thermotoga neapolitana (strain ATCC 49049 / DSM 4359 / NBRC 107923 / NS-E)</name>
    <dbReference type="NCBI Taxonomy" id="309803"/>
    <lineage>
        <taxon>Bacteria</taxon>
        <taxon>Thermotogati</taxon>
        <taxon>Thermotogota</taxon>
        <taxon>Thermotogae</taxon>
        <taxon>Thermotogales</taxon>
        <taxon>Thermotogaceae</taxon>
        <taxon>Thermotoga</taxon>
    </lineage>
</organism>
<dbReference type="KEGG" id="tna:CTN_1446"/>